<feature type="region of interest" description="Disordered" evidence="1">
    <location>
        <begin position="64"/>
        <end position="94"/>
    </location>
</feature>
<dbReference type="AlphaFoldDB" id="A0A0S4IQ66"/>
<protein>
    <submittedName>
        <fullName evidence="2">Uncharacterized protein</fullName>
    </submittedName>
</protein>
<name>A0A0S4IQ66_BODSA</name>
<evidence type="ECO:0000313" key="3">
    <source>
        <dbReference type="Proteomes" id="UP000051952"/>
    </source>
</evidence>
<gene>
    <name evidence="2" type="ORF">BSAL_67435</name>
</gene>
<keyword evidence="3" id="KW-1185">Reference proteome</keyword>
<evidence type="ECO:0000313" key="2">
    <source>
        <dbReference type="EMBL" id="CUF93370.1"/>
    </source>
</evidence>
<dbReference type="EMBL" id="CYKH01000452">
    <property type="protein sequence ID" value="CUF93370.1"/>
    <property type="molecule type" value="Genomic_DNA"/>
</dbReference>
<feature type="compositionally biased region" description="Polar residues" evidence="1">
    <location>
        <begin position="80"/>
        <end position="94"/>
    </location>
</feature>
<organism evidence="2 3">
    <name type="scientific">Bodo saltans</name>
    <name type="common">Flagellated protozoan</name>
    <dbReference type="NCBI Taxonomy" id="75058"/>
    <lineage>
        <taxon>Eukaryota</taxon>
        <taxon>Discoba</taxon>
        <taxon>Euglenozoa</taxon>
        <taxon>Kinetoplastea</taxon>
        <taxon>Metakinetoplastina</taxon>
        <taxon>Eubodonida</taxon>
        <taxon>Bodonidae</taxon>
        <taxon>Bodo</taxon>
    </lineage>
</organism>
<evidence type="ECO:0000256" key="1">
    <source>
        <dbReference type="SAM" id="MobiDB-lite"/>
    </source>
</evidence>
<reference evidence="3" key="1">
    <citation type="submission" date="2015-09" db="EMBL/GenBank/DDBJ databases">
        <authorList>
            <consortium name="Pathogen Informatics"/>
        </authorList>
    </citation>
    <scope>NUCLEOTIDE SEQUENCE [LARGE SCALE GENOMIC DNA]</scope>
    <source>
        <strain evidence="3">Lake Konstanz</strain>
    </source>
</reference>
<sequence>MSNDDLVKENHRLSQLVRRMQDAVSTLRDEIADANSELAASRKLFDEQKQILLQELDRERLKRSRVESQLERQSSKETTSRGTNTIATSDASTSSNQIDQEVVHRVVPPKRTEFAAFCDWIGFTARLRDVDIKDVFHNLGHLTVEDVCANVCESDLLSAGVSHQKSKVVMQCIMECTMQYLMQ</sequence>
<accession>A0A0S4IQ66</accession>
<feature type="compositionally biased region" description="Basic and acidic residues" evidence="1">
    <location>
        <begin position="64"/>
        <end position="79"/>
    </location>
</feature>
<dbReference type="Proteomes" id="UP000051952">
    <property type="component" value="Unassembled WGS sequence"/>
</dbReference>
<proteinExistence type="predicted"/>
<dbReference type="VEuPathDB" id="TriTrypDB:BSAL_67435"/>